<dbReference type="Proteomes" id="UP001500432">
    <property type="component" value="Unassembled WGS sequence"/>
</dbReference>
<evidence type="ECO:0000313" key="3">
    <source>
        <dbReference type="EMBL" id="GAA2199301.1"/>
    </source>
</evidence>
<dbReference type="Pfam" id="PF14300">
    <property type="entry name" value="DMP19"/>
    <property type="match status" value="1"/>
</dbReference>
<proteinExistence type="predicted"/>
<dbReference type="Gene3D" id="1.20.1420.60">
    <property type="match status" value="1"/>
</dbReference>
<comment type="caution">
    <text evidence="3">The sequence shown here is derived from an EMBL/GenBank/DDBJ whole genome shotgun (WGS) entry which is preliminary data.</text>
</comment>
<organism evidence="3 4">
    <name type="scientific">Sinomonas flava</name>
    <dbReference type="NCBI Taxonomy" id="496857"/>
    <lineage>
        <taxon>Bacteria</taxon>
        <taxon>Bacillati</taxon>
        <taxon>Actinomycetota</taxon>
        <taxon>Actinomycetes</taxon>
        <taxon>Micrococcales</taxon>
        <taxon>Micrococcaceae</taxon>
        <taxon>Sinomonas</taxon>
    </lineage>
</organism>
<reference evidence="3 4" key="1">
    <citation type="journal article" date="2019" name="Int. J. Syst. Evol. Microbiol.">
        <title>The Global Catalogue of Microorganisms (GCM) 10K type strain sequencing project: providing services to taxonomists for standard genome sequencing and annotation.</title>
        <authorList>
            <consortium name="The Broad Institute Genomics Platform"/>
            <consortium name="The Broad Institute Genome Sequencing Center for Infectious Disease"/>
            <person name="Wu L."/>
            <person name="Ma J."/>
        </authorList>
    </citation>
    <scope>NUCLEOTIDE SEQUENCE [LARGE SCALE GENOMIC DNA]</scope>
    <source>
        <strain evidence="3 4">JCM 16034</strain>
    </source>
</reference>
<evidence type="ECO:0000256" key="1">
    <source>
        <dbReference type="SAM" id="MobiDB-lite"/>
    </source>
</evidence>
<protein>
    <recommendedName>
        <fullName evidence="2">DNA mimic protein DMP19 C-terminal domain-containing protein</fullName>
    </recommendedName>
</protein>
<dbReference type="RefSeq" id="WP_344299102.1">
    <property type="nucleotide sequence ID" value="NZ_BAAAQW010000004.1"/>
</dbReference>
<name>A0ABN3BRE7_9MICC</name>
<accession>A0ABN3BRE7</accession>
<dbReference type="InterPro" id="IPR025402">
    <property type="entry name" value="DMP19_C"/>
</dbReference>
<gene>
    <name evidence="3" type="ORF">GCM10009849_15200</name>
</gene>
<feature type="domain" description="DNA mimic protein DMP19 C-terminal" evidence="2">
    <location>
        <begin position="42"/>
        <end position="156"/>
    </location>
</feature>
<dbReference type="EMBL" id="BAAAQW010000004">
    <property type="protein sequence ID" value="GAA2199301.1"/>
    <property type="molecule type" value="Genomic_DNA"/>
</dbReference>
<keyword evidence="4" id="KW-1185">Reference proteome</keyword>
<evidence type="ECO:0000259" key="2">
    <source>
        <dbReference type="Pfam" id="PF14300"/>
    </source>
</evidence>
<evidence type="ECO:0000313" key="4">
    <source>
        <dbReference type="Proteomes" id="UP001500432"/>
    </source>
</evidence>
<sequence length="301" mass="33347">MTASQHPVVLPAEAIEAGDEAVVDANVDVVNAMYEELLDEREIAPNALRSYYVDFYLTQLLDGGFAQYIFSSGDRRGVDALVREGLHEMGAARHAELFDAFTAAFEALSEDDAEAYLDGDDDASDAVRSLEELDDRFEKVLEDEDIVALNAAWLRGQEGLLLLDDDAIEDEIARRVGLIEDLEERRAAAQDDLEDLPDFEIVIRELCDVAGHELVAITMGDPNYLHHGIKTLAWRFTTDQGEYAMVEEDDEAFMIDLADGKILAAVEFEELDDDDDWDLGEDSVQPLDGGAGAGREEQPTR</sequence>
<feature type="region of interest" description="Disordered" evidence="1">
    <location>
        <begin position="273"/>
        <end position="301"/>
    </location>
</feature>